<dbReference type="AlphaFoldDB" id="A0A7X0VXZ9"/>
<keyword evidence="2" id="KW-1185">Reference proteome</keyword>
<evidence type="ECO:0000313" key="1">
    <source>
        <dbReference type="EMBL" id="MBB6734844.1"/>
    </source>
</evidence>
<dbReference type="Proteomes" id="UP000564644">
    <property type="component" value="Unassembled WGS sequence"/>
</dbReference>
<dbReference type="EMBL" id="JACJVO010000038">
    <property type="protein sequence ID" value="MBB6734844.1"/>
    <property type="molecule type" value="Genomic_DNA"/>
</dbReference>
<name>A0A7X0VXZ9_9BACL</name>
<evidence type="ECO:0000313" key="2">
    <source>
        <dbReference type="Proteomes" id="UP000564644"/>
    </source>
</evidence>
<dbReference type="RefSeq" id="WP_185132508.1">
    <property type="nucleotide sequence ID" value="NZ_JACJVO010000038.1"/>
</dbReference>
<accession>A0A7X0VXZ9</accession>
<gene>
    <name evidence="1" type="ORF">H7C18_28430</name>
</gene>
<protein>
    <submittedName>
        <fullName evidence="1">Uncharacterized protein</fullName>
    </submittedName>
</protein>
<organism evidence="1 2">
    <name type="scientific">Cohnella zeiphila</name>
    <dbReference type="NCBI Taxonomy" id="2761120"/>
    <lineage>
        <taxon>Bacteria</taxon>
        <taxon>Bacillati</taxon>
        <taxon>Bacillota</taxon>
        <taxon>Bacilli</taxon>
        <taxon>Bacillales</taxon>
        <taxon>Paenibacillaceae</taxon>
        <taxon>Cohnella</taxon>
    </lineage>
</organism>
<reference evidence="1 2" key="1">
    <citation type="submission" date="2020-08" db="EMBL/GenBank/DDBJ databases">
        <title>Cohnella phylogeny.</title>
        <authorList>
            <person name="Dunlap C."/>
        </authorList>
    </citation>
    <scope>NUCLEOTIDE SEQUENCE [LARGE SCALE GENOMIC DNA]</scope>
    <source>
        <strain evidence="1 2">CBP 2801</strain>
    </source>
</reference>
<comment type="caution">
    <text evidence="1">The sequence shown here is derived from an EMBL/GenBank/DDBJ whole genome shotgun (WGS) entry which is preliminary data.</text>
</comment>
<sequence length="61" mass="7197">MGNTIIRLERHFVPAGDVEPNVRVRTQEQIRQRVVNVPIENRLILIEKKMSFIPAVEKFRD</sequence>
<proteinExistence type="predicted"/>